<keyword evidence="3" id="KW-1185">Reference proteome</keyword>
<dbReference type="RefSeq" id="WP_135281831.1">
    <property type="nucleotide sequence ID" value="NZ_SRIO01000008.1"/>
</dbReference>
<gene>
    <name evidence="2" type="ORF">E4680_07725</name>
</gene>
<dbReference type="PANTHER" id="PTHR12526:SF638">
    <property type="entry name" value="SPORE COAT PROTEIN SA"/>
    <property type="match status" value="1"/>
</dbReference>
<dbReference type="GO" id="GO:0016757">
    <property type="term" value="F:glycosyltransferase activity"/>
    <property type="evidence" value="ECO:0007669"/>
    <property type="project" value="TreeGrafter"/>
</dbReference>
<protein>
    <submittedName>
        <fullName evidence="2">Glycosyltransferase family 1 protein</fullName>
    </submittedName>
</protein>
<dbReference type="Pfam" id="PF13477">
    <property type="entry name" value="Glyco_trans_4_2"/>
    <property type="match status" value="1"/>
</dbReference>
<name>A0A4Z0FAD0_9GAMM</name>
<evidence type="ECO:0000259" key="1">
    <source>
        <dbReference type="Pfam" id="PF13477"/>
    </source>
</evidence>
<dbReference type="Proteomes" id="UP000297890">
    <property type="component" value="Unassembled WGS sequence"/>
</dbReference>
<dbReference type="PANTHER" id="PTHR12526">
    <property type="entry name" value="GLYCOSYLTRANSFERASE"/>
    <property type="match status" value="1"/>
</dbReference>
<evidence type="ECO:0000313" key="3">
    <source>
        <dbReference type="Proteomes" id="UP000297890"/>
    </source>
</evidence>
<feature type="domain" description="Glycosyltransferase subfamily 4-like N-terminal" evidence="1">
    <location>
        <begin position="5"/>
        <end position="134"/>
    </location>
</feature>
<dbReference type="OrthoDB" id="9775208at2"/>
<proteinExistence type="predicted"/>
<dbReference type="SUPFAM" id="SSF53756">
    <property type="entry name" value="UDP-Glycosyltransferase/glycogen phosphorylase"/>
    <property type="match status" value="1"/>
</dbReference>
<dbReference type="CDD" id="cd03808">
    <property type="entry name" value="GT4_CapM-like"/>
    <property type="match status" value="1"/>
</dbReference>
<evidence type="ECO:0000313" key="2">
    <source>
        <dbReference type="EMBL" id="TFZ82585.1"/>
    </source>
</evidence>
<keyword evidence="2" id="KW-0808">Transferase</keyword>
<comment type="caution">
    <text evidence="2">The sequence shown here is derived from an EMBL/GenBank/DDBJ whole genome shotgun (WGS) entry which is preliminary data.</text>
</comment>
<organism evidence="2 3">
    <name type="scientific">Candidatus Macondimonas diazotrophica</name>
    <dbReference type="NCBI Taxonomy" id="2305248"/>
    <lineage>
        <taxon>Bacteria</taxon>
        <taxon>Pseudomonadati</taxon>
        <taxon>Pseudomonadota</taxon>
        <taxon>Gammaproteobacteria</taxon>
        <taxon>Chromatiales</taxon>
        <taxon>Ectothiorhodospiraceae</taxon>
        <taxon>Candidatus Macondimonas</taxon>
    </lineage>
</organism>
<dbReference type="Pfam" id="PF13692">
    <property type="entry name" value="Glyco_trans_1_4"/>
    <property type="match status" value="1"/>
</dbReference>
<dbReference type="EMBL" id="SRIO01000008">
    <property type="protein sequence ID" value="TFZ82585.1"/>
    <property type="molecule type" value="Genomic_DNA"/>
</dbReference>
<accession>A0A4Z0FAD0</accession>
<reference evidence="2 3" key="1">
    <citation type="journal article" date="2019" name="ISME J.">
        <title>Candidatus Macondimonas diazotrophica, a novel gammaproteobacterial genus dominating crude-oil-contaminated coastal sediments.</title>
        <authorList>
            <person name="Karthikeyan S."/>
            <person name="Konstantinidis K."/>
        </authorList>
    </citation>
    <scope>NUCLEOTIDE SEQUENCE [LARGE SCALE GENOMIC DNA]</scope>
    <source>
        <strain evidence="2 3">KTK01</strain>
    </source>
</reference>
<dbReference type="AlphaFoldDB" id="A0A4Z0FAD0"/>
<dbReference type="InterPro" id="IPR028098">
    <property type="entry name" value="Glyco_trans_4-like_N"/>
</dbReference>
<sequence length="380" mass="40723">MPGRRLLYVHNAVPYFLSHRLAVARAARNAGWDVHLAAPPVDAALRGRLEAERITFHPFTLSRRGMAPAHELGSLWALGRLYRQVQPTLIHLVTIKPVLYGGMVARLTGGAPYVATIPGRGYVFTTAPGLKGRMLRGGVRQAYRLALGGGSCRAIFQNPDDRDFFVAESMIAADKTRVVLGSGVDPDQFRPGQRAGASPPRVVLASRMLRDKGVLEFVEAARRLKAAGIAAEFVLLGLPDPGNPDSHRESELAAWHAEGVVQWWGYREDMPEILAATDIVCLPTAYGEGVPRILIEAAACGCALIAADRPGCREIVQDGVNGLLVPPRDAGALAHAVTTLLDDPARCGGMGQAGRARVLAQFTEAHVVEETLAVYAALTS</sequence>
<dbReference type="Gene3D" id="3.40.50.2000">
    <property type="entry name" value="Glycogen Phosphorylase B"/>
    <property type="match status" value="2"/>
</dbReference>